<proteinExistence type="predicted"/>
<reference evidence="3" key="1">
    <citation type="journal article" date="2019" name="Int. J. Syst. Evol. Microbiol.">
        <title>The Global Catalogue of Microorganisms (GCM) 10K type strain sequencing project: providing services to taxonomists for standard genome sequencing and annotation.</title>
        <authorList>
            <consortium name="The Broad Institute Genomics Platform"/>
            <consortium name="The Broad Institute Genome Sequencing Center for Infectious Disease"/>
            <person name="Wu L."/>
            <person name="Ma J."/>
        </authorList>
    </citation>
    <scope>NUCLEOTIDE SEQUENCE [LARGE SCALE GENOMIC DNA]</scope>
    <source>
        <strain evidence="3">TISTR 2562</strain>
    </source>
</reference>
<evidence type="ECO:0000313" key="2">
    <source>
        <dbReference type="EMBL" id="MFD2739659.1"/>
    </source>
</evidence>
<dbReference type="RefSeq" id="WP_386373488.1">
    <property type="nucleotide sequence ID" value="NZ_JBHUMP010000006.1"/>
</dbReference>
<keyword evidence="3" id="KW-1185">Reference proteome</keyword>
<feature type="compositionally biased region" description="Basic and acidic residues" evidence="1">
    <location>
        <begin position="46"/>
        <end position="78"/>
    </location>
</feature>
<accession>A0ABW5U409</accession>
<dbReference type="Proteomes" id="UP001597474">
    <property type="component" value="Unassembled WGS sequence"/>
</dbReference>
<dbReference type="EMBL" id="JBHUMP010000006">
    <property type="protein sequence ID" value="MFD2739659.1"/>
    <property type="molecule type" value="Genomic_DNA"/>
</dbReference>
<organism evidence="2 3">
    <name type="scientific">Sulfitobacter aestuarii</name>
    <dbReference type="NCBI Taxonomy" id="2161676"/>
    <lineage>
        <taxon>Bacteria</taxon>
        <taxon>Pseudomonadati</taxon>
        <taxon>Pseudomonadota</taxon>
        <taxon>Alphaproteobacteria</taxon>
        <taxon>Rhodobacterales</taxon>
        <taxon>Roseobacteraceae</taxon>
        <taxon>Sulfitobacter</taxon>
    </lineage>
</organism>
<feature type="region of interest" description="Disordered" evidence="1">
    <location>
        <begin position="39"/>
        <end position="78"/>
    </location>
</feature>
<gene>
    <name evidence="2" type="ORF">ACFSUD_08770</name>
</gene>
<protein>
    <submittedName>
        <fullName evidence="2">Uncharacterized protein</fullName>
    </submittedName>
</protein>
<name>A0ABW5U409_9RHOB</name>
<comment type="caution">
    <text evidence="2">The sequence shown here is derived from an EMBL/GenBank/DDBJ whole genome shotgun (WGS) entry which is preliminary data.</text>
</comment>
<sequence length="78" mass="8453">MASHSAAPPVPEERDAAAPCVRIGDVAQRLLRRQMLRRMSRGGAGDAHDMVQELARRSPEAIDARPGRDPQPDAERGA</sequence>
<evidence type="ECO:0000313" key="3">
    <source>
        <dbReference type="Proteomes" id="UP001597474"/>
    </source>
</evidence>
<evidence type="ECO:0000256" key="1">
    <source>
        <dbReference type="SAM" id="MobiDB-lite"/>
    </source>
</evidence>